<evidence type="ECO:0000313" key="9">
    <source>
        <dbReference type="EMBL" id="CAL4075723.1"/>
    </source>
</evidence>
<dbReference type="Gene3D" id="3.40.720.10">
    <property type="entry name" value="Alkaline Phosphatase, subunit A"/>
    <property type="match status" value="1"/>
</dbReference>
<evidence type="ECO:0000256" key="3">
    <source>
        <dbReference type="ARBA" id="ARBA00022723"/>
    </source>
</evidence>
<feature type="chain" id="PRO_5043461104" description="Sulfatase N-terminal domain-containing protein" evidence="7">
    <location>
        <begin position="31"/>
        <end position="424"/>
    </location>
</feature>
<feature type="non-terminal residue" evidence="9">
    <location>
        <position position="1"/>
    </location>
</feature>
<dbReference type="PANTHER" id="PTHR10342">
    <property type="entry name" value="ARYLSULFATASE"/>
    <property type="match status" value="1"/>
</dbReference>
<gene>
    <name evidence="9" type="ORF">MNOR_LOCUS9888</name>
</gene>
<dbReference type="Proteomes" id="UP001497623">
    <property type="component" value="Unassembled WGS sequence"/>
</dbReference>
<dbReference type="InterPro" id="IPR024607">
    <property type="entry name" value="Sulfatase_CS"/>
</dbReference>
<feature type="non-terminal residue" evidence="9">
    <location>
        <position position="424"/>
    </location>
</feature>
<dbReference type="AlphaFoldDB" id="A0AAV2QBS6"/>
<organism evidence="9 10">
    <name type="scientific">Meganyctiphanes norvegica</name>
    <name type="common">Northern krill</name>
    <name type="synonym">Thysanopoda norvegica</name>
    <dbReference type="NCBI Taxonomy" id="48144"/>
    <lineage>
        <taxon>Eukaryota</taxon>
        <taxon>Metazoa</taxon>
        <taxon>Ecdysozoa</taxon>
        <taxon>Arthropoda</taxon>
        <taxon>Crustacea</taxon>
        <taxon>Multicrustacea</taxon>
        <taxon>Malacostraca</taxon>
        <taxon>Eumalacostraca</taxon>
        <taxon>Eucarida</taxon>
        <taxon>Euphausiacea</taxon>
        <taxon>Euphausiidae</taxon>
        <taxon>Meganyctiphanes</taxon>
    </lineage>
</organism>
<protein>
    <recommendedName>
        <fullName evidence="8">Sulfatase N-terminal domain-containing protein</fullName>
    </recommendedName>
</protein>
<dbReference type="PROSITE" id="PS00149">
    <property type="entry name" value="SULFATASE_2"/>
    <property type="match status" value="1"/>
</dbReference>
<dbReference type="PANTHER" id="PTHR10342:SF274">
    <property type="entry name" value="ARYLSULFATASE B"/>
    <property type="match status" value="1"/>
</dbReference>
<keyword evidence="10" id="KW-1185">Reference proteome</keyword>
<proteinExistence type="inferred from homology"/>
<dbReference type="CDD" id="cd16029">
    <property type="entry name" value="4-S"/>
    <property type="match status" value="1"/>
</dbReference>
<dbReference type="GO" id="GO:0046872">
    <property type="term" value="F:metal ion binding"/>
    <property type="evidence" value="ECO:0007669"/>
    <property type="project" value="UniProtKB-KW"/>
</dbReference>
<evidence type="ECO:0000256" key="7">
    <source>
        <dbReference type="SAM" id="SignalP"/>
    </source>
</evidence>
<keyword evidence="7" id="KW-0732">Signal</keyword>
<feature type="signal peptide" evidence="7">
    <location>
        <begin position="1"/>
        <end position="30"/>
    </location>
</feature>
<comment type="caution">
    <text evidence="9">The sequence shown here is derived from an EMBL/GenBank/DDBJ whole genome shotgun (WGS) entry which is preliminary data.</text>
</comment>
<name>A0AAV2QBS6_MEGNR</name>
<dbReference type="InterPro" id="IPR000917">
    <property type="entry name" value="Sulfatase_N"/>
</dbReference>
<dbReference type="InterPro" id="IPR017850">
    <property type="entry name" value="Alkaline_phosphatase_core_sf"/>
</dbReference>
<keyword evidence="5" id="KW-0106">Calcium</keyword>
<dbReference type="PROSITE" id="PS00523">
    <property type="entry name" value="SULFATASE_1"/>
    <property type="match status" value="1"/>
</dbReference>
<feature type="domain" description="Sulfatase N-terminal" evidence="8">
    <location>
        <begin position="39"/>
        <end position="354"/>
    </location>
</feature>
<dbReference type="EMBL" id="CAXKWB010004876">
    <property type="protein sequence ID" value="CAL4075723.1"/>
    <property type="molecule type" value="Genomic_DNA"/>
</dbReference>
<evidence type="ECO:0000313" key="10">
    <source>
        <dbReference type="Proteomes" id="UP001497623"/>
    </source>
</evidence>
<evidence type="ECO:0000256" key="6">
    <source>
        <dbReference type="ARBA" id="ARBA00023180"/>
    </source>
</evidence>
<dbReference type="Gene3D" id="3.30.1120.10">
    <property type="match status" value="1"/>
</dbReference>
<evidence type="ECO:0000259" key="8">
    <source>
        <dbReference type="Pfam" id="PF00884"/>
    </source>
</evidence>
<dbReference type="SUPFAM" id="SSF53649">
    <property type="entry name" value="Alkaline phosphatase-like"/>
    <property type="match status" value="1"/>
</dbReference>
<evidence type="ECO:0000256" key="4">
    <source>
        <dbReference type="ARBA" id="ARBA00022801"/>
    </source>
</evidence>
<comment type="similarity">
    <text evidence="2">Belongs to the sulfatase family.</text>
</comment>
<reference evidence="9 10" key="1">
    <citation type="submission" date="2024-05" db="EMBL/GenBank/DDBJ databases">
        <authorList>
            <person name="Wallberg A."/>
        </authorList>
    </citation>
    <scope>NUCLEOTIDE SEQUENCE [LARGE SCALE GENOMIC DNA]</scope>
</reference>
<keyword evidence="3" id="KW-0479">Metal-binding</keyword>
<dbReference type="InterPro" id="IPR047115">
    <property type="entry name" value="ARSB"/>
</dbReference>
<keyword evidence="4" id="KW-0378">Hydrolase</keyword>
<comment type="cofactor">
    <cofactor evidence="1">
        <name>Ca(2+)</name>
        <dbReference type="ChEBI" id="CHEBI:29108"/>
    </cofactor>
</comment>
<sequence length="424" mass="47426">YTWIGVMGSPCFIRCLLLLLLQGSIWITIAVPYESPSPPHIVFLLADDLGWNYVPWHNQKVIAPNLAELADAGVLLEQSYVQPVCSPSRSALMTGMYPFHLGRQSSPILAQQPSGVPLNFTFLPERLKDLGYSTHAIGKWHMGFCDIAYTPLQRGFDTFYGFYTGRVEYYNHTSCDLHIMHGYDFRDQEKVDLGANGTYSEELFTQRALEVINSQEEKNQPMFLYLPYQNVHGPFQVPNKFYNMYPNVEDNNTRIGMGMVSAMDMSVGLIVDALKDTGIYNNTIIVFSTDNGGVGGPLKDTNTPLRGSKATLWEGGTRGAAFVHSPLLQDTPRTYSGLMHITDWYNTLLSAAGAQHLPQNDGFNQWDAIRTGTRDSPRTKMIYNIDESSGSELYAAIRVGDYKFMMGEKATTVEPGPFLFNLKG</sequence>
<accession>A0AAV2QBS6</accession>
<keyword evidence="6" id="KW-0325">Glycoprotein</keyword>
<evidence type="ECO:0000256" key="5">
    <source>
        <dbReference type="ARBA" id="ARBA00022837"/>
    </source>
</evidence>
<evidence type="ECO:0000256" key="1">
    <source>
        <dbReference type="ARBA" id="ARBA00001913"/>
    </source>
</evidence>
<dbReference type="Pfam" id="PF00884">
    <property type="entry name" value="Sulfatase"/>
    <property type="match status" value="1"/>
</dbReference>
<evidence type="ECO:0000256" key="2">
    <source>
        <dbReference type="ARBA" id="ARBA00008779"/>
    </source>
</evidence>
<dbReference type="GO" id="GO:0008484">
    <property type="term" value="F:sulfuric ester hydrolase activity"/>
    <property type="evidence" value="ECO:0007669"/>
    <property type="project" value="InterPro"/>
</dbReference>